<comment type="similarity">
    <text evidence="1">Belongs to the OPI10 family.</text>
</comment>
<feature type="domain" description="Hikeshi-like N-terminal" evidence="2">
    <location>
        <begin position="6"/>
        <end position="134"/>
    </location>
</feature>
<dbReference type="GO" id="GO:0061608">
    <property type="term" value="F:nuclear import signal receptor activity"/>
    <property type="evidence" value="ECO:0000318"/>
    <property type="project" value="GO_Central"/>
</dbReference>
<evidence type="ECO:0000313" key="5">
    <source>
        <dbReference type="Proteomes" id="UP000007110"/>
    </source>
</evidence>
<dbReference type="EnsemblMetazoa" id="XM_030995011">
    <property type="protein sequence ID" value="XP_030850871"/>
    <property type="gene ID" value="LOC584788"/>
</dbReference>
<reference evidence="5" key="1">
    <citation type="submission" date="2015-02" db="EMBL/GenBank/DDBJ databases">
        <title>Genome sequencing for Strongylocentrotus purpuratus.</title>
        <authorList>
            <person name="Murali S."/>
            <person name="Liu Y."/>
            <person name="Vee V."/>
            <person name="English A."/>
            <person name="Wang M."/>
            <person name="Skinner E."/>
            <person name="Han Y."/>
            <person name="Muzny D.M."/>
            <person name="Worley K.C."/>
            <person name="Gibbs R.A."/>
        </authorList>
    </citation>
    <scope>NUCLEOTIDE SEQUENCE</scope>
</reference>
<keyword evidence="5" id="KW-1185">Reference proteome</keyword>
<dbReference type="RefSeq" id="XP_030850871.1">
    <property type="nucleotide sequence ID" value="XM_030995011.1"/>
</dbReference>
<name>A0A7M7PG95_STRPU</name>
<dbReference type="Proteomes" id="UP000007110">
    <property type="component" value="Unassembled WGS sequence"/>
</dbReference>
<protein>
    <recommendedName>
        <fullName evidence="6">Protein OPI10 homolog</fullName>
    </recommendedName>
</protein>
<dbReference type="InParanoid" id="A0A7M7PG95"/>
<proteinExistence type="inferred from homology"/>
<sequence>MFACLVAGRLVQGEPQQVDATHFIFNLDNAADINHVIIFLTGATAFPEGTGAAVHFGQPSPSSLTWHNLGYISNEKPSVIFKISGLKNIQSTSNNFFMHAQQSNSQLPSTSAHIGIAVEPLAELKQQTPAANTQASNVESFVQFTQKMLENFYNYASSFSITQAQMTPQPGVQYLPTDVLTKWYENFQRKLSQNPNFWKK</sequence>
<evidence type="ECO:0000259" key="2">
    <source>
        <dbReference type="Pfam" id="PF05603"/>
    </source>
</evidence>
<dbReference type="Pfam" id="PF05603">
    <property type="entry name" value="Hikeshi-like_N"/>
    <property type="match status" value="1"/>
</dbReference>
<dbReference type="GO" id="GO:0005829">
    <property type="term" value="C:cytosol"/>
    <property type="evidence" value="ECO:0000318"/>
    <property type="project" value="GO_Central"/>
</dbReference>
<feature type="domain" description="Hikeshi-like C-terminal" evidence="3">
    <location>
        <begin position="140"/>
        <end position="200"/>
    </location>
</feature>
<dbReference type="GO" id="GO:0030544">
    <property type="term" value="F:Hsp70 protein binding"/>
    <property type="evidence" value="ECO:0000318"/>
    <property type="project" value="GO_Central"/>
</dbReference>
<evidence type="ECO:0000256" key="1">
    <source>
        <dbReference type="ARBA" id="ARBA00006623"/>
    </source>
</evidence>
<accession>A0A7M7PG95</accession>
<dbReference type="GeneID" id="584788"/>
<organism evidence="4 5">
    <name type="scientific">Strongylocentrotus purpuratus</name>
    <name type="common">Purple sea urchin</name>
    <dbReference type="NCBI Taxonomy" id="7668"/>
    <lineage>
        <taxon>Eukaryota</taxon>
        <taxon>Metazoa</taxon>
        <taxon>Echinodermata</taxon>
        <taxon>Eleutherozoa</taxon>
        <taxon>Echinozoa</taxon>
        <taxon>Echinoidea</taxon>
        <taxon>Euechinoidea</taxon>
        <taxon>Echinacea</taxon>
        <taxon>Camarodonta</taxon>
        <taxon>Echinidea</taxon>
        <taxon>Strongylocentrotidae</taxon>
        <taxon>Strongylocentrotus</taxon>
    </lineage>
</organism>
<dbReference type="PANTHER" id="PTHR12925:SF0">
    <property type="entry name" value="PROTEIN HIKESHI"/>
    <property type="match status" value="1"/>
</dbReference>
<dbReference type="InterPro" id="IPR048364">
    <property type="entry name" value="Hikeshi-like_C"/>
</dbReference>
<dbReference type="KEGG" id="spu:584788"/>
<dbReference type="GO" id="GO:0005634">
    <property type="term" value="C:nucleus"/>
    <property type="evidence" value="ECO:0000318"/>
    <property type="project" value="GO_Central"/>
</dbReference>
<dbReference type="InterPro" id="IPR008493">
    <property type="entry name" value="Hikeshi-like_N"/>
</dbReference>
<dbReference type="FunCoup" id="A0A7M7PG95">
    <property type="interactions" value="1484"/>
</dbReference>
<evidence type="ECO:0000313" key="4">
    <source>
        <dbReference type="EnsemblMetazoa" id="XP_030850871"/>
    </source>
</evidence>
<evidence type="ECO:0000259" key="3">
    <source>
        <dbReference type="Pfam" id="PF21057"/>
    </source>
</evidence>
<dbReference type="AlphaFoldDB" id="A0A7M7PG95"/>
<dbReference type="OMA" id="WWAKFER"/>
<reference evidence="4" key="2">
    <citation type="submission" date="2021-01" db="UniProtKB">
        <authorList>
            <consortium name="EnsemblMetazoa"/>
        </authorList>
    </citation>
    <scope>IDENTIFICATION</scope>
</reference>
<dbReference type="Pfam" id="PF21057">
    <property type="entry name" value="Hikeshi-like_C"/>
    <property type="match status" value="1"/>
</dbReference>
<evidence type="ECO:0008006" key="6">
    <source>
        <dbReference type="Google" id="ProtNLM"/>
    </source>
</evidence>
<dbReference type="OrthoDB" id="10248398at2759"/>
<dbReference type="CTD" id="51501"/>
<dbReference type="GO" id="GO:0006606">
    <property type="term" value="P:protein import into nucleus"/>
    <property type="evidence" value="ECO:0000318"/>
    <property type="project" value="GO_Central"/>
</dbReference>
<dbReference type="PANTHER" id="PTHR12925">
    <property type="entry name" value="HIKESHI FAMILY MEMBER"/>
    <property type="match status" value="1"/>
</dbReference>
<dbReference type="InterPro" id="IPR031318">
    <property type="entry name" value="OPI10"/>
</dbReference>